<accession>A0A1H5V8U6</accession>
<protein>
    <submittedName>
        <fullName evidence="1">Uncharacterized protein</fullName>
    </submittedName>
</protein>
<organism evidence="1 2">
    <name type="scientific">Nitrosospira multiformis (strain ATCC 25196 / NCIMB 11849 / C 71)</name>
    <dbReference type="NCBI Taxonomy" id="323848"/>
    <lineage>
        <taxon>Bacteria</taxon>
        <taxon>Pseudomonadati</taxon>
        <taxon>Pseudomonadota</taxon>
        <taxon>Betaproteobacteria</taxon>
        <taxon>Nitrosomonadales</taxon>
        <taxon>Nitrosomonadaceae</taxon>
        <taxon>Nitrosospira</taxon>
    </lineage>
</organism>
<evidence type="ECO:0000313" key="2">
    <source>
        <dbReference type="Proteomes" id="UP000236751"/>
    </source>
</evidence>
<sequence>MAQMTFNGILRYEIPLFSRGGMSSRGGLIGDIQKQSDLNKGWGFYAEHSAALFREDGLPSVAC</sequence>
<dbReference type="RefSeq" id="WP_041352520.1">
    <property type="nucleotide sequence ID" value="NC_007614.1"/>
</dbReference>
<dbReference type="Proteomes" id="UP000236751">
    <property type="component" value="Unassembled WGS sequence"/>
</dbReference>
<evidence type="ECO:0000313" key="1">
    <source>
        <dbReference type="EMBL" id="SEF83805.1"/>
    </source>
</evidence>
<reference evidence="1 2" key="1">
    <citation type="submission" date="2016-10" db="EMBL/GenBank/DDBJ databases">
        <authorList>
            <person name="de Groot N.N."/>
        </authorList>
    </citation>
    <scope>NUCLEOTIDE SEQUENCE [LARGE SCALE GENOMIC DNA]</scope>
    <source>
        <strain evidence="1 2">Nl13</strain>
    </source>
</reference>
<proteinExistence type="predicted"/>
<name>A0A1H5V8U6_NITMU</name>
<gene>
    <name evidence="1" type="ORF">SAMN05216403_11119</name>
</gene>
<dbReference type="AlphaFoldDB" id="A0A1H5V8U6"/>
<dbReference type="EMBL" id="FNVK01000011">
    <property type="protein sequence ID" value="SEF83805.1"/>
    <property type="molecule type" value="Genomic_DNA"/>
</dbReference>